<feature type="compositionally biased region" description="Low complexity" evidence="1">
    <location>
        <begin position="88"/>
        <end position="97"/>
    </location>
</feature>
<organism evidence="3">
    <name type="scientific">Phenylobacterium glaciei</name>
    <dbReference type="NCBI Taxonomy" id="2803784"/>
    <lineage>
        <taxon>Bacteria</taxon>
        <taxon>Pseudomonadati</taxon>
        <taxon>Pseudomonadota</taxon>
        <taxon>Alphaproteobacteria</taxon>
        <taxon>Caulobacterales</taxon>
        <taxon>Caulobacteraceae</taxon>
        <taxon>Phenylobacterium</taxon>
    </lineage>
</organism>
<accession>A0A974S9E5</accession>
<feature type="transmembrane region" description="Helical" evidence="2">
    <location>
        <begin position="12"/>
        <end position="31"/>
    </location>
</feature>
<dbReference type="SUPFAM" id="SSF53474">
    <property type="entry name" value="alpha/beta-Hydrolases"/>
    <property type="match status" value="1"/>
</dbReference>
<keyword evidence="2" id="KW-1133">Transmembrane helix</keyword>
<proteinExistence type="predicted"/>
<evidence type="ECO:0000256" key="1">
    <source>
        <dbReference type="SAM" id="MobiDB-lite"/>
    </source>
</evidence>
<dbReference type="Gene3D" id="3.40.50.1820">
    <property type="entry name" value="alpha/beta hydrolase"/>
    <property type="match status" value="1"/>
</dbReference>
<feature type="region of interest" description="Disordered" evidence="1">
    <location>
        <begin position="207"/>
        <end position="227"/>
    </location>
</feature>
<dbReference type="AlphaFoldDB" id="A0A974S9E5"/>
<reference evidence="3" key="1">
    <citation type="submission" date="2021-01" db="EMBL/GenBank/DDBJ databases">
        <title>Genome sequence of Phenylobacterium sp. 20VBR1 isolated from a valley glaceir, Ny-Alesund, Svalbard.</title>
        <authorList>
            <person name="Thomas F.A."/>
            <person name="Krishnan K.P."/>
            <person name="Sinha R.K."/>
        </authorList>
    </citation>
    <scope>NUCLEOTIDE SEQUENCE</scope>
    <source>
        <strain evidence="3">20VBR1</strain>
    </source>
</reference>
<dbReference type="InterPro" id="IPR029058">
    <property type="entry name" value="AB_hydrolase_fold"/>
</dbReference>
<sequence>MATFVGFDRGRAFYPVVLIVVASYHDLFAVMGGSLPALGFETLGLAAFWGVAVLGFRTNLWWIVAALAAHGSWTCSTPAWWTIPASRPGGRPSASPTTSPPPPGWPGACCGPAASPPQATASSPPPWPPAPVRNRRQRRARRCRGRRPRGRLSGPGPGPPGPGADLRPGDGMASFREVAPDLAAHATVILYDRAGYGGSGAPPALATPRPWTASSRPCWRRQVSPAPMSWPAIRSAASMRSISQPTIRTRSPA</sequence>
<protein>
    <submittedName>
        <fullName evidence="3">Uncharacterized protein</fullName>
    </submittedName>
</protein>
<feature type="compositionally biased region" description="Low complexity" evidence="1">
    <location>
        <begin position="106"/>
        <end position="122"/>
    </location>
</feature>
<name>A0A974S9E5_9CAUL</name>
<evidence type="ECO:0000256" key="2">
    <source>
        <dbReference type="SAM" id="Phobius"/>
    </source>
</evidence>
<feature type="compositionally biased region" description="Basic residues" evidence="1">
    <location>
        <begin position="133"/>
        <end position="150"/>
    </location>
</feature>
<dbReference type="EMBL" id="CP068570">
    <property type="protein sequence ID" value="QQZ50791.1"/>
    <property type="molecule type" value="Genomic_DNA"/>
</dbReference>
<keyword evidence="2" id="KW-0472">Membrane</keyword>
<gene>
    <name evidence="3" type="ORF">JKL49_05500</name>
</gene>
<keyword evidence="2" id="KW-0812">Transmembrane</keyword>
<evidence type="ECO:0000313" key="3">
    <source>
        <dbReference type="EMBL" id="QQZ50791.1"/>
    </source>
</evidence>
<feature type="region of interest" description="Disordered" evidence="1">
    <location>
        <begin position="86"/>
        <end position="169"/>
    </location>
</feature>
<feature type="transmembrane region" description="Helical" evidence="2">
    <location>
        <begin position="37"/>
        <end position="56"/>
    </location>
</feature>